<reference evidence="2" key="1">
    <citation type="submission" date="2018-05" db="EMBL/GenBank/DDBJ databases">
        <title>Complete Genome Sequence of Methylobacterium sp. 17SD2-17.</title>
        <authorList>
            <person name="Srinivasan S."/>
        </authorList>
    </citation>
    <scope>NUCLEOTIDE SEQUENCE [LARGE SCALE GENOMIC DNA]</scope>
    <source>
        <strain evidence="2">17SD2-17</strain>
    </source>
</reference>
<proteinExistence type="predicted"/>
<keyword evidence="2" id="KW-1185">Reference proteome</keyword>
<dbReference type="Proteomes" id="UP000245926">
    <property type="component" value="Chromosome"/>
</dbReference>
<protein>
    <recommendedName>
        <fullName evidence="3">DUF29 domain-containing protein</fullName>
    </recommendedName>
</protein>
<gene>
    <name evidence="1" type="ORF">DK389_14140</name>
</gene>
<sequence>MGQDGTGRTVRTLLANLVKAALMSEDRASLLWREEAAQALASLRADPEGLTGLKIDGLWSLAVQEAEAPDLRAEEGRVSFTLPANCPFALDELGAPGFDIDEAVERVRKSAATG</sequence>
<evidence type="ECO:0000313" key="2">
    <source>
        <dbReference type="Proteomes" id="UP000245926"/>
    </source>
</evidence>
<dbReference type="Gene3D" id="1.20.1220.20">
    <property type="entry name" value="Uncharcterised protein PF01724"/>
    <property type="match status" value="1"/>
</dbReference>
<evidence type="ECO:0008006" key="3">
    <source>
        <dbReference type="Google" id="ProtNLM"/>
    </source>
</evidence>
<dbReference type="OrthoDB" id="8001804at2"/>
<name>A0A2U8W7H2_9HYPH</name>
<evidence type="ECO:0000313" key="1">
    <source>
        <dbReference type="EMBL" id="AWN41450.1"/>
    </source>
</evidence>
<dbReference type="RefSeq" id="WP_109890477.1">
    <property type="nucleotide sequence ID" value="NZ_CP029550.1"/>
</dbReference>
<accession>A0A2U8W7H2</accession>
<dbReference type="AlphaFoldDB" id="A0A2U8W7H2"/>
<dbReference type="KEGG" id="mets:DK389_14140"/>
<dbReference type="EMBL" id="CP029550">
    <property type="protein sequence ID" value="AWN41450.1"/>
    <property type="molecule type" value="Genomic_DNA"/>
</dbReference>
<organism evidence="1 2">
    <name type="scientific">Methylobacterium durans</name>
    <dbReference type="NCBI Taxonomy" id="2202825"/>
    <lineage>
        <taxon>Bacteria</taxon>
        <taxon>Pseudomonadati</taxon>
        <taxon>Pseudomonadota</taxon>
        <taxon>Alphaproteobacteria</taxon>
        <taxon>Hyphomicrobiales</taxon>
        <taxon>Methylobacteriaceae</taxon>
        <taxon>Methylobacterium</taxon>
    </lineage>
</organism>